<dbReference type="SUPFAM" id="SSF47203">
    <property type="entry name" value="Acyl-CoA dehydrogenase C-terminal domain-like"/>
    <property type="match status" value="1"/>
</dbReference>
<reference evidence="10 11" key="1">
    <citation type="submission" date="2016-06" db="EMBL/GenBank/DDBJ databases">
        <authorList>
            <person name="Kjaerup R.B."/>
            <person name="Dalgaard T.S."/>
            <person name="Juul-Madsen H.R."/>
        </authorList>
    </citation>
    <scope>NUCLEOTIDE SEQUENCE [LARGE SCALE GENOMIC DNA]</scope>
    <source>
        <strain evidence="10 11">852002-51834_SCH5396731</strain>
    </source>
</reference>
<evidence type="ECO:0000259" key="9">
    <source>
        <dbReference type="Pfam" id="PF02771"/>
    </source>
</evidence>
<dbReference type="Gene3D" id="1.20.140.10">
    <property type="entry name" value="Butyryl-CoA Dehydrogenase, subunit A, domain 3"/>
    <property type="match status" value="1"/>
</dbReference>
<dbReference type="AlphaFoldDB" id="A0A1A0VGZ2"/>
<keyword evidence="4 6" id="KW-0274">FAD</keyword>
<evidence type="ECO:0000259" key="7">
    <source>
        <dbReference type="Pfam" id="PF00441"/>
    </source>
</evidence>
<dbReference type="PROSITE" id="PS00072">
    <property type="entry name" value="ACYL_COA_DH_1"/>
    <property type="match status" value="1"/>
</dbReference>
<dbReference type="InterPro" id="IPR006089">
    <property type="entry name" value="Acyl-CoA_DH_CS"/>
</dbReference>
<evidence type="ECO:0000259" key="8">
    <source>
        <dbReference type="Pfam" id="PF02770"/>
    </source>
</evidence>
<comment type="cofactor">
    <cofactor evidence="1 6">
        <name>FAD</name>
        <dbReference type="ChEBI" id="CHEBI:57692"/>
    </cofactor>
</comment>
<evidence type="ECO:0000256" key="5">
    <source>
        <dbReference type="ARBA" id="ARBA00023002"/>
    </source>
</evidence>
<dbReference type="Proteomes" id="UP000091914">
    <property type="component" value="Unassembled WGS sequence"/>
</dbReference>
<dbReference type="GO" id="GO:0003995">
    <property type="term" value="F:acyl-CoA dehydrogenase activity"/>
    <property type="evidence" value="ECO:0007669"/>
    <property type="project" value="InterPro"/>
</dbReference>
<evidence type="ECO:0000256" key="4">
    <source>
        <dbReference type="ARBA" id="ARBA00022827"/>
    </source>
</evidence>
<dbReference type="Pfam" id="PF00441">
    <property type="entry name" value="Acyl-CoA_dh_1"/>
    <property type="match status" value="1"/>
</dbReference>
<feature type="domain" description="Acyl-CoA dehydrogenase/oxidase N-terminal" evidence="9">
    <location>
        <begin position="8"/>
        <end position="122"/>
    </location>
</feature>
<dbReference type="Gene3D" id="2.40.110.10">
    <property type="entry name" value="Butyryl-CoA Dehydrogenase, subunit A, domain 2"/>
    <property type="match status" value="1"/>
</dbReference>
<dbReference type="InterPro" id="IPR009100">
    <property type="entry name" value="AcylCoA_DH/oxidase_NM_dom_sf"/>
</dbReference>
<organism evidence="10 11">
    <name type="scientific">Mycobacterium colombiense</name>
    <dbReference type="NCBI Taxonomy" id="339268"/>
    <lineage>
        <taxon>Bacteria</taxon>
        <taxon>Bacillati</taxon>
        <taxon>Actinomycetota</taxon>
        <taxon>Actinomycetes</taxon>
        <taxon>Mycobacteriales</taxon>
        <taxon>Mycobacteriaceae</taxon>
        <taxon>Mycobacterium</taxon>
        <taxon>Mycobacterium avium complex (MAC)</taxon>
    </lineage>
</organism>
<evidence type="ECO:0000313" key="10">
    <source>
        <dbReference type="EMBL" id="OBB82471.1"/>
    </source>
</evidence>
<protein>
    <submittedName>
        <fullName evidence="10">Acyl-CoA dehydrogenase</fullName>
    </submittedName>
</protein>
<comment type="similarity">
    <text evidence="2 6">Belongs to the acyl-CoA dehydrogenase family.</text>
</comment>
<keyword evidence="5 6" id="KW-0560">Oxidoreductase</keyword>
<comment type="caution">
    <text evidence="10">The sequence shown here is derived from an EMBL/GenBank/DDBJ whole genome shotgun (WGS) entry which is preliminary data.</text>
</comment>
<dbReference type="InterPro" id="IPR036250">
    <property type="entry name" value="AcylCo_DH-like_C"/>
</dbReference>
<dbReference type="InterPro" id="IPR037069">
    <property type="entry name" value="AcylCoA_DH/ox_N_sf"/>
</dbReference>
<feature type="domain" description="Acyl-CoA oxidase/dehydrogenase middle" evidence="8">
    <location>
        <begin position="128"/>
        <end position="222"/>
    </location>
</feature>
<dbReference type="InterPro" id="IPR052161">
    <property type="entry name" value="Mycobact_Acyl-CoA_DH"/>
</dbReference>
<dbReference type="PANTHER" id="PTHR43292">
    <property type="entry name" value="ACYL-COA DEHYDROGENASE"/>
    <property type="match status" value="1"/>
</dbReference>
<feature type="domain" description="Acyl-CoA dehydrogenase/oxidase C-terminal" evidence="7">
    <location>
        <begin position="234"/>
        <end position="377"/>
    </location>
</feature>
<evidence type="ECO:0000256" key="1">
    <source>
        <dbReference type="ARBA" id="ARBA00001974"/>
    </source>
</evidence>
<evidence type="ECO:0000256" key="3">
    <source>
        <dbReference type="ARBA" id="ARBA00022630"/>
    </source>
</evidence>
<dbReference type="EMBL" id="LZSX01000072">
    <property type="protein sequence ID" value="OBB82471.1"/>
    <property type="molecule type" value="Genomic_DNA"/>
</dbReference>
<evidence type="ECO:0000256" key="6">
    <source>
        <dbReference type="RuleBase" id="RU362125"/>
    </source>
</evidence>
<dbReference type="InterPro" id="IPR046373">
    <property type="entry name" value="Acyl-CoA_Oxase/DH_mid-dom_sf"/>
</dbReference>
<dbReference type="GO" id="GO:0050660">
    <property type="term" value="F:flavin adenine dinucleotide binding"/>
    <property type="evidence" value="ECO:0007669"/>
    <property type="project" value="InterPro"/>
</dbReference>
<dbReference type="InterPro" id="IPR006091">
    <property type="entry name" value="Acyl-CoA_Oxase/DH_mid-dom"/>
</dbReference>
<dbReference type="OrthoDB" id="5179760at2"/>
<name>A0A1A0VGZ2_9MYCO</name>
<dbReference type="Pfam" id="PF02770">
    <property type="entry name" value="Acyl-CoA_dh_M"/>
    <property type="match status" value="1"/>
</dbReference>
<dbReference type="InterPro" id="IPR009075">
    <property type="entry name" value="AcylCo_DH/oxidase_C"/>
</dbReference>
<gene>
    <name evidence="10" type="ORF">A5760_12720</name>
</gene>
<dbReference type="GO" id="GO:0005886">
    <property type="term" value="C:plasma membrane"/>
    <property type="evidence" value="ECO:0007669"/>
    <property type="project" value="TreeGrafter"/>
</dbReference>
<dbReference type="PANTHER" id="PTHR43292:SF3">
    <property type="entry name" value="ACYL-COA DEHYDROGENASE FADE29"/>
    <property type="match status" value="1"/>
</dbReference>
<proteinExistence type="inferred from homology"/>
<sequence>MDFSYPAEVEQFRSELRDWLSQNLTDELVAARRPTGRDDVAFEMLRAWNATMADAGWAAVSWPPEYGGRGATVLEQLVYTEETTRARAPMPLNVIGLNNIAPAIMQYGTESQKLTLLPHMMRADDIWCQGMSEPEAGSDLAALRTRAVRDGDDFVVNGQKIWTSLGHRADWCQLYVRTDPEAPKHNGISCLIVDMTLPGIEVRPLVTLNGDADFAEVFFHDVRVPADALLGPLNGGWQVATTTLSHERAGAARLYAEMQVRLEELVDDLAAAGTGALDDPVTLRRLGEIAVRIKYLEVLCQRSISATLHGGDALGSASLAKTVWGEIGQDLAALAFDALGTRGAGAPWANYRLTSRSLTIAGGTTQINKNITAQRVLGLPRK</sequence>
<dbReference type="RefSeq" id="WP_064881862.1">
    <property type="nucleotide sequence ID" value="NZ_LZSX01000072.1"/>
</dbReference>
<dbReference type="FunFam" id="2.40.110.10:FF:000011">
    <property type="entry name" value="Acyl-CoA dehydrogenase FadE34"/>
    <property type="match status" value="1"/>
</dbReference>
<evidence type="ECO:0000313" key="11">
    <source>
        <dbReference type="Proteomes" id="UP000091914"/>
    </source>
</evidence>
<evidence type="ECO:0000256" key="2">
    <source>
        <dbReference type="ARBA" id="ARBA00009347"/>
    </source>
</evidence>
<dbReference type="Gene3D" id="1.10.540.10">
    <property type="entry name" value="Acyl-CoA dehydrogenase/oxidase, N-terminal domain"/>
    <property type="match status" value="1"/>
</dbReference>
<accession>A0A1A0VGZ2</accession>
<keyword evidence="3 6" id="KW-0285">Flavoprotein</keyword>
<dbReference type="InterPro" id="IPR013786">
    <property type="entry name" value="AcylCoA_DH/ox_N"/>
</dbReference>
<dbReference type="Pfam" id="PF02771">
    <property type="entry name" value="Acyl-CoA_dh_N"/>
    <property type="match status" value="1"/>
</dbReference>
<dbReference type="SUPFAM" id="SSF56645">
    <property type="entry name" value="Acyl-CoA dehydrogenase NM domain-like"/>
    <property type="match status" value="1"/>
</dbReference>